<evidence type="ECO:0000259" key="2">
    <source>
        <dbReference type="Pfam" id="PF01425"/>
    </source>
</evidence>
<dbReference type="AlphaFoldDB" id="A0A062UF67"/>
<dbReference type="eggNOG" id="COG0154">
    <property type="taxonomic scope" value="Bacteria"/>
</dbReference>
<dbReference type="PATRIC" id="fig|1280946.3.peg.290"/>
<feature type="signal peptide" evidence="1">
    <location>
        <begin position="1"/>
        <end position="19"/>
    </location>
</feature>
<sequence>MKRTLLAAASILLLTACSAEPPAPDTRTRTMPKQDTHTATAYAASDWTAKPLPELAESLKAGDISAEALTLAYIERIQAVDQAGPKLQAVLSLNPDAMAQARDLDAKLMAGEPVGLLHGVPILVKDNIETRDQMPTTAGSLALESNFSERDAPLIAAMRAEGAIILGKTNLSEWANFRSNSSMSGWSGLGGQVRNPHMLDRNPCGSSSGSGVSAAASLAAGTIGTETNGSIICPSTINGVVGFKPTVGLVSQEHIVPISSSQDTAGPITKTVEGAALMLTAMATGEAKTDYVAALDMQALDGKRIGVLRDAEGDNPHIRALFEQALKDMETAGATLVDVKGPDLPGEFWGKSYDVLLYEFKATVNAYLATTPNTVTHRTLTDLIAFDKENAATELALFDQSIFEAAEAKAGLDSEDYIAARDFIQTATRENGIDRMLTENDVDVLVAPSGPFAPRVDPVNGDVWPDWPGAGSMAAVAGYPHLTVPMGTYRSLPVGISFIGGKDQDANILSLGYAYEQLSQKRAEPQYYQSAEDLPEISTAMNRH</sequence>
<dbReference type="PANTHER" id="PTHR42678">
    <property type="entry name" value="AMIDASE"/>
    <property type="match status" value="1"/>
</dbReference>
<evidence type="ECO:0000313" key="3">
    <source>
        <dbReference type="EMBL" id="KCZ56977.1"/>
    </source>
</evidence>
<dbReference type="Proteomes" id="UP000027037">
    <property type="component" value="Unassembled WGS sequence"/>
</dbReference>
<protein>
    <recommendedName>
        <fullName evidence="2">Amidase domain-containing protein</fullName>
    </recommendedName>
</protein>
<dbReference type="PROSITE" id="PS51257">
    <property type="entry name" value="PROKAR_LIPOPROTEIN"/>
    <property type="match status" value="1"/>
</dbReference>
<feature type="chain" id="PRO_5001619254" description="Amidase domain-containing protein" evidence="1">
    <location>
        <begin position="20"/>
        <end position="544"/>
    </location>
</feature>
<evidence type="ECO:0000313" key="4">
    <source>
        <dbReference type="Proteomes" id="UP000027037"/>
    </source>
</evidence>
<proteinExistence type="predicted"/>
<dbReference type="NCBIfam" id="NF006006">
    <property type="entry name" value="PRK08137.1"/>
    <property type="match status" value="1"/>
</dbReference>
<dbReference type="OrthoDB" id="9777859at2"/>
<keyword evidence="4" id="KW-1185">Reference proteome</keyword>
<keyword evidence="1" id="KW-0732">Signal</keyword>
<dbReference type="PANTHER" id="PTHR42678:SF34">
    <property type="entry name" value="OS04G0183300 PROTEIN"/>
    <property type="match status" value="1"/>
</dbReference>
<feature type="domain" description="Amidase" evidence="2">
    <location>
        <begin position="69"/>
        <end position="509"/>
    </location>
</feature>
<dbReference type="SUPFAM" id="SSF75304">
    <property type="entry name" value="Amidase signature (AS) enzymes"/>
    <property type="match status" value="1"/>
</dbReference>
<organism evidence="3 4">
    <name type="scientific">Hyphomonas beringensis</name>
    <dbReference type="NCBI Taxonomy" id="1280946"/>
    <lineage>
        <taxon>Bacteria</taxon>
        <taxon>Pseudomonadati</taxon>
        <taxon>Pseudomonadota</taxon>
        <taxon>Alphaproteobacteria</taxon>
        <taxon>Hyphomonadales</taxon>
        <taxon>Hyphomonadaceae</taxon>
        <taxon>Hyphomonas</taxon>
    </lineage>
</organism>
<dbReference type="InterPro" id="IPR023631">
    <property type="entry name" value="Amidase_dom"/>
</dbReference>
<dbReference type="Pfam" id="PF01425">
    <property type="entry name" value="Amidase"/>
    <property type="match status" value="1"/>
</dbReference>
<dbReference type="Gene3D" id="3.90.1300.10">
    <property type="entry name" value="Amidase signature (AS) domain"/>
    <property type="match status" value="1"/>
</dbReference>
<accession>A0A062UF67</accession>
<name>A0A062UF67_9PROT</name>
<reference evidence="3 4" key="1">
    <citation type="journal article" date="2014" name="Antonie Van Leeuwenhoek">
        <title>Hyphomonas beringensis sp. nov. and Hyphomonas chukchiensis sp. nov., isolated from surface seawater of the Bering Sea and Chukchi Sea.</title>
        <authorList>
            <person name="Li C."/>
            <person name="Lai Q."/>
            <person name="Li G."/>
            <person name="Dong C."/>
            <person name="Wang J."/>
            <person name="Liao Y."/>
            <person name="Shao Z."/>
        </authorList>
    </citation>
    <scope>NUCLEOTIDE SEQUENCE [LARGE SCALE GENOMIC DNA]</scope>
    <source>
        <strain evidence="3 4">25B14_1</strain>
    </source>
</reference>
<dbReference type="RefSeq" id="WP_034790730.1">
    <property type="nucleotide sequence ID" value="NZ_AWFF01000002.1"/>
</dbReference>
<dbReference type="STRING" id="1280946.HY29_07485"/>
<comment type="caution">
    <text evidence="3">The sequence shown here is derived from an EMBL/GenBank/DDBJ whole genome shotgun (WGS) entry which is preliminary data.</text>
</comment>
<dbReference type="EMBL" id="AWFF01000002">
    <property type="protein sequence ID" value="KCZ56977.1"/>
    <property type="molecule type" value="Genomic_DNA"/>
</dbReference>
<gene>
    <name evidence="3" type="ORF">HY29_07485</name>
</gene>
<dbReference type="InterPro" id="IPR036928">
    <property type="entry name" value="AS_sf"/>
</dbReference>
<evidence type="ECO:0000256" key="1">
    <source>
        <dbReference type="SAM" id="SignalP"/>
    </source>
</evidence>